<evidence type="ECO:0000256" key="2">
    <source>
        <dbReference type="SAM" id="SignalP"/>
    </source>
</evidence>
<dbReference type="EMBL" id="JACLAU010000009">
    <property type="protein sequence ID" value="MBC2651734.1"/>
    <property type="molecule type" value="Genomic_DNA"/>
</dbReference>
<dbReference type="AlphaFoldDB" id="A0A7X1F7Z8"/>
<dbReference type="Proteomes" id="UP000520156">
    <property type="component" value="Unassembled WGS sequence"/>
</dbReference>
<gene>
    <name evidence="4" type="ORF">H7F49_08460</name>
</gene>
<dbReference type="PROSITE" id="PS51782">
    <property type="entry name" value="LYSM"/>
    <property type="match status" value="1"/>
</dbReference>
<feature type="signal peptide" evidence="2">
    <location>
        <begin position="1"/>
        <end position="27"/>
    </location>
</feature>
<dbReference type="Pfam" id="PF01476">
    <property type="entry name" value="LysM"/>
    <property type="match status" value="1"/>
</dbReference>
<dbReference type="PANTHER" id="PTHR38731">
    <property type="entry name" value="LIPL45-RELATED LIPOPROTEIN-RELATED"/>
    <property type="match status" value="1"/>
</dbReference>
<dbReference type="Gene3D" id="2.60.120.1440">
    <property type="match status" value="1"/>
</dbReference>
<dbReference type="InterPro" id="IPR013783">
    <property type="entry name" value="Ig-like_fold"/>
</dbReference>
<feature type="domain" description="LysM" evidence="3">
    <location>
        <begin position="59"/>
        <end position="106"/>
    </location>
</feature>
<sequence>MIHSLVVRGAAAAAVALSLVPAHPADAAGLAKRAGGPAGIRTPGTRTSAAPQPPAEPEVAYPVKSGDTLYRLSLNYLTGPRSLDRVRRLNRIPANNLIISGRTLRLPRSLLRDEPVTARVDSFSGEVVLRSGGGAASPPRVGADLGEGTVIETGRRGFLSLRLADDSTVTIPSQSTVRVARLRRVLINQAVEREFATLGGRVRARVTPMTDPASSFRVTTPITVSAVRGTEFRVSYDPLTARALTEVEEGKVQFETETAAEPATPGPVTPVAATAADAPRGALLAPGFGAVAGRSGVGQARALLEAPRLVDPDRPQTAADLSFAVAPDAAAAGYRVQIGRDAGLLDLVDEASGAEPSFTLAGLPTGTYFVRVAALDDQGAEGRGRTYAFDRVLNAVSGAATAEGRRYRFKWTSVAAGTPQFRFRLARKDRPDLPLVDEAMGSAKEIAVTALRPGEYTWRVLSLVPFGDKVIATWSAEQGFEVTARK</sequence>
<accession>A0A7X1F7Z8</accession>
<dbReference type="CDD" id="cd00118">
    <property type="entry name" value="LysM"/>
    <property type="match status" value="1"/>
</dbReference>
<dbReference type="Gene3D" id="2.60.40.10">
    <property type="entry name" value="Immunoglobulins"/>
    <property type="match status" value="2"/>
</dbReference>
<keyword evidence="2" id="KW-0732">Signal</keyword>
<dbReference type="InterPro" id="IPR006860">
    <property type="entry name" value="FecR"/>
</dbReference>
<evidence type="ECO:0000256" key="1">
    <source>
        <dbReference type="SAM" id="MobiDB-lite"/>
    </source>
</evidence>
<dbReference type="Gene3D" id="3.10.350.10">
    <property type="entry name" value="LysM domain"/>
    <property type="match status" value="1"/>
</dbReference>
<dbReference type="PANTHER" id="PTHR38731:SF1">
    <property type="entry name" value="FECR PROTEIN DOMAIN-CONTAINING PROTEIN"/>
    <property type="match status" value="1"/>
</dbReference>
<protein>
    <submittedName>
        <fullName evidence="4">FecR domain-containing protein</fullName>
    </submittedName>
</protein>
<dbReference type="InterPro" id="IPR018392">
    <property type="entry name" value="LysM"/>
</dbReference>
<reference evidence="4 5" key="1">
    <citation type="submission" date="2020-08" db="EMBL/GenBank/DDBJ databases">
        <title>The genome sequence of Novosphingobium flavum 4Y4.</title>
        <authorList>
            <person name="Liu Y."/>
        </authorList>
    </citation>
    <scope>NUCLEOTIDE SEQUENCE [LARGE SCALE GENOMIC DNA]</scope>
    <source>
        <strain evidence="4 5">4Y4</strain>
    </source>
</reference>
<evidence type="ECO:0000313" key="5">
    <source>
        <dbReference type="Proteomes" id="UP000520156"/>
    </source>
</evidence>
<dbReference type="Pfam" id="PF04773">
    <property type="entry name" value="FecR"/>
    <property type="match status" value="1"/>
</dbReference>
<feature type="chain" id="PRO_5030926579" evidence="2">
    <location>
        <begin position="28"/>
        <end position="486"/>
    </location>
</feature>
<dbReference type="RefSeq" id="WP_185683151.1">
    <property type="nucleotide sequence ID" value="NZ_JACLAU010000009.1"/>
</dbReference>
<organism evidence="4 5">
    <name type="scientific">Novosphingobium aerophilum</name>
    <dbReference type="NCBI Taxonomy" id="2839843"/>
    <lineage>
        <taxon>Bacteria</taxon>
        <taxon>Pseudomonadati</taxon>
        <taxon>Pseudomonadota</taxon>
        <taxon>Alphaproteobacteria</taxon>
        <taxon>Sphingomonadales</taxon>
        <taxon>Sphingomonadaceae</taxon>
        <taxon>Novosphingobium</taxon>
    </lineage>
</organism>
<comment type="caution">
    <text evidence="4">The sequence shown here is derived from an EMBL/GenBank/DDBJ whole genome shotgun (WGS) entry which is preliminary data.</text>
</comment>
<evidence type="ECO:0000259" key="3">
    <source>
        <dbReference type="PROSITE" id="PS51782"/>
    </source>
</evidence>
<name>A0A7X1F7Z8_9SPHN</name>
<dbReference type="InterPro" id="IPR036779">
    <property type="entry name" value="LysM_dom_sf"/>
</dbReference>
<evidence type="ECO:0000313" key="4">
    <source>
        <dbReference type="EMBL" id="MBC2651734.1"/>
    </source>
</evidence>
<feature type="region of interest" description="Disordered" evidence="1">
    <location>
        <begin position="33"/>
        <end position="57"/>
    </location>
</feature>
<keyword evidence="5" id="KW-1185">Reference proteome</keyword>
<proteinExistence type="predicted"/>